<dbReference type="Proteomes" id="UP000243978">
    <property type="component" value="Unassembled WGS sequence"/>
</dbReference>
<comment type="caution">
    <text evidence="2">The sequence shown here is derived from an EMBL/GenBank/DDBJ whole genome shotgun (WGS) entry which is preliminary data.</text>
</comment>
<sequence>MRMFLGTVLLTVLLGCTPEEPVVTVPVATQGELGALLNAERTARGLPPLARDARLVAAAQAHATDMARTGRFSHTGSGGSQVSDRVQAQGFGYCYVAENIAQGQPSAAAAMASWMASPGHRRNNLSREARAFGAARGPGNHWVLVFGRDGC</sequence>
<dbReference type="SUPFAM" id="SSF55797">
    <property type="entry name" value="PR-1-like"/>
    <property type="match status" value="1"/>
</dbReference>
<evidence type="ECO:0000313" key="3">
    <source>
        <dbReference type="Proteomes" id="UP000243978"/>
    </source>
</evidence>
<feature type="domain" description="SCP" evidence="1">
    <location>
        <begin position="36"/>
        <end position="142"/>
    </location>
</feature>
<dbReference type="CDD" id="cd05379">
    <property type="entry name" value="CAP_bacterial"/>
    <property type="match status" value="1"/>
</dbReference>
<dbReference type="InterPro" id="IPR035940">
    <property type="entry name" value="CAP_sf"/>
</dbReference>
<dbReference type="Pfam" id="PF00188">
    <property type="entry name" value="CAP"/>
    <property type="match status" value="1"/>
</dbReference>
<dbReference type="EMBL" id="QBKS01000002">
    <property type="protein sequence ID" value="PTX54125.1"/>
    <property type="molecule type" value="Genomic_DNA"/>
</dbReference>
<gene>
    <name evidence="2" type="ORF">C8N43_2931</name>
</gene>
<keyword evidence="3" id="KW-1185">Reference proteome</keyword>
<proteinExistence type="predicted"/>
<dbReference type="OrthoDB" id="9811255at2"/>
<dbReference type="InterPro" id="IPR014044">
    <property type="entry name" value="CAP_dom"/>
</dbReference>
<evidence type="ECO:0000313" key="2">
    <source>
        <dbReference type="EMBL" id="PTX54125.1"/>
    </source>
</evidence>
<dbReference type="PROSITE" id="PS51257">
    <property type="entry name" value="PROKAR_LIPOPROTEIN"/>
    <property type="match status" value="1"/>
</dbReference>
<accession>A0A2T6BDI0</accession>
<dbReference type="PANTHER" id="PTHR31157">
    <property type="entry name" value="SCP DOMAIN-CONTAINING PROTEIN"/>
    <property type="match status" value="1"/>
</dbReference>
<organism evidence="2 3">
    <name type="scientific">Litoreibacter ponti</name>
    <dbReference type="NCBI Taxonomy" id="1510457"/>
    <lineage>
        <taxon>Bacteria</taxon>
        <taxon>Pseudomonadati</taxon>
        <taxon>Pseudomonadota</taxon>
        <taxon>Alphaproteobacteria</taxon>
        <taxon>Rhodobacterales</taxon>
        <taxon>Roseobacteraceae</taxon>
        <taxon>Litoreibacter</taxon>
    </lineage>
</organism>
<dbReference type="PANTHER" id="PTHR31157:SF1">
    <property type="entry name" value="SCP DOMAIN-CONTAINING PROTEIN"/>
    <property type="match status" value="1"/>
</dbReference>
<name>A0A2T6BDI0_9RHOB</name>
<reference evidence="2 3" key="1">
    <citation type="submission" date="2018-04" db="EMBL/GenBank/DDBJ databases">
        <title>Genomic Encyclopedia of Archaeal and Bacterial Type Strains, Phase II (KMG-II): from individual species to whole genera.</title>
        <authorList>
            <person name="Goeker M."/>
        </authorList>
    </citation>
    <scope>NUCLEOTIDE SEQUENCE [LARGE SCALE GENOMIC DNA]</scope>
    <source>
        <strain evidence="2 3">DSM 100977</strain>
    </source>
</reference>
<protein>
    <submittedName>
        <fullName evidence="2">Uncharacterized protein YkwD</fullName>
    </submittedName>
</protein>
<dbReference type="Gene3D" id="3.40.33.10">
    <property type="entry name" value="CAP"/>
    <property type="match status" value="1"/>
</dbReference>
<dbReference type="AlphaFoldDB" id="A0A2T6BDI0"/>
<evidence type="ECO:0000259" key="1">
    <source>
        <dbReference type="Pfam" id="PF00188"/>
    </source>
</evidence>
<dbReference type="RefSeq" id="WP_107846488.1">
    <property type="nucleotide sequence ID" value="NZ_QBKS01000002.1"/>
</dbReference>